<sequence>MTNATMNQTEVKFLPPEEVGEELSGWWILELEPEGCWDAIGPYDSKEEAERLIANRTEN</sequence>
<evidence type="ECO:0000313" key="1">
    <source>
        <dbReference type="EMBL" id="MBP1296978.1"/>
    </source>
</evidence>
<proteinExistence type="predicted"/>
<gene>
    <name evidence="1" type="ORF">JOH49_006731</name>
</gene>
<comment type="caution">
    <text evidence="1">The sequence shown here is derived from an EMBL/GenBank/DDBJ whole genome shotgun (WGS) entry which is preliminary data.</text>
</comment>
<dbReference type="EMBL" id="JAFICZ010000001">
    <property type="protein sequence ID" value="MBP1296978.1"/>
    <property type="molecule type" value="Genomic_DNA"/>
</dbReference>
<name>A0A8I2C779_BRAEL</name>
<accession>A0A8I2C779</accession>
<dbReference type="RefSeq" id="WP_172647837.1">
    <property type="nucleotide sequence ID" value="NZ_JAFICZ010000001.1"/>
</dbReference>
<evidence type="ECO:0008006" key="3">
    <source>
        <dbReference type="Google" id="ProtNLM"/>
    </source>
</evidence>
<dbReference type="AlphaFoldDB" id="A0A8I2C779"/>
<organism evidence="1 2">
    <name type="scientific">Bradyrhizobium elkanii</name>
    <dbReference type="NCBI Taxonomy" id="29448"/>
    <lineage>
        <taxon>Bacteria</taxon>
        <taxon>Pseudomonadati</taxon>
        <taxon>Pseudomonadota</taxon>
        <taxon>Alphaproteobacteria</taxon>
        <taxon>Hyphomicrobiales</taxon>
        <taxon>Nitrobacteraceae</taxon>
        <taxon>Bradyrhizobium</taxon>
    </lineage>
</organism>
<protein>
    <recommendedName>
        <fullName evidence="3">SPOR domain-containing protein</fullName>
    </recommendedName>
</protein>
<evidence type="ECO:0000313" key="2">
    <source>
        <dbReference type="Proteomes" id="UP000673383"/>
    </source>
</evidence>
<dbReference type="Proteomes" id="UP000673383">
    <property type="component" value="Unassembled WGS sequence"/>
</dbReference>
<reference evidence="1" key="1">
    <citation type="submission" date="2021-02" db="EMBL/GenBank/DDBJ databases">
        <title>Genomic Encyclopedia of Type Strains, Phase IV (KMG-V): Genome sequencing to study the core and pangenomes of soil and plant-associated prokaryotes.</title>
        <authorList>
            <person name="Whitman W."/>
        </authorList>
    </citation>
    <scope>NUCLEOTIDE SEQUENCE</scope>
    <source>
        <strain evidence="1">USDA 406</strain>
    </source>
</reference>